<dbReference type="EMBL" id="NBSH01000004">
    <property type="protein sequence ID" value="ORX38222.1"/>
    <property type="molecule type" value="Genomic_DNA"/>
</dbReference>
<dbReference type="AlphaFoldDB" id="A0A1Y1UJR0"/>
<keyword evidence="4" id="KW-1185">Reference proteome</keyword>
<organism evidence="3 4">
    <name type="scientific">Kockovaella imperatae</name>
    <dbReference type="NCBI Taxonomy" id="4999"/>
    <lineage>
        <taxon>Eukaryota</taxon>
        <taxon>Fungi</taxon>
        <taxon>Dikarya</taxon>
        <taxon>Basidiomycota</taxon>
        <taxon>Agaricomycotina</taxon>
        <taxon>Tremellomycetes</taxon>
        <taxon>Tremellales</taxon>
        <taxon>Cuniculitremaceae</taxon>
        <taxon>Kockovaella</taxon>
    </lineage>
</organism>
<name>A0A1Y1UJR0_9TREE</name>
<keyword evidence="2" id="KW-1133">Transmembrane helix</keyword>
<evidence type="ECO:0000313" key="4">
    <source>
        <dbReference type="Proteomes" id="UP000193218"/>
    </source>
</evidence>
<evidence type="ECO:0000313" key="3">
    <source>
        <dbReference type="EMBL" id="ORX38222.1"/>
    </source>
</evidence>
<evidence type="ECO:0000256" key="2">
    <source>
        <dbReference type="SAM" id="Phobius"/>
    </source>
</evidence>
<keyword evidence="2" id="KW-0812">Transmembrane</keyword>
<dbReference type="InParanoid" id="A0A1Y1UJR0"/>
<feature type="region of interest" description="Disordered" evidence="1">
    <location>
        <begin position="1"/>
        <end position="29"/>
    </location>
</feature>
<feature type="region of interest" description="Disordered" evidence="1">
    <location>
        <begin position="1025"/>
        <end position="1050"/>
    </location>
</feature>
<dbReference type="STRING" id="4999.A0A1Y1UJR0"/>
<dbReference type="PANTHER" id="PTHR33416:SF20">
    <property type="entry name" value="NUCLEAR PORE COMPLEX PROTEIN NUP1"/>
    <property type="match status" value="1"/>
</dbReference>
<dbReference type="Proteomes" id="UP000193218">
    <property type="component" value="Unassembled WGS sequence"/>
</dbReference>
<feature type="compositionally biased region" description="Basic and acidic residues" evidence="1">
    <location>
        <begin position="1030"/>
        <end position="1050"/>
    </location>
</feature>
<protein>
    <submittedName>
        <fullName evidence="3">Uncharacterized protein</fullName>
    </submittedName>
</protein>
<proteinExistence type="predicted"/>
<gene>
    <name evidence="3" type="ORF">BD324DRAFT_649601</name>
</gene>
<feature type="compositionally biased region" description="Low complexity" evidence="1">
    <location>
        <begin position="686"/>
        <end position="711"/>
    </location>
</feature>
<comment type="caution">
    <text evidence="3">The sequence shown here is derived from an EMBL/GenBank/DDBJ whole genome shotgun (WGS) entry which is preliminary data.</text>
</comment>
<dbReference type="GeneID" id="33559825"/>
<sequence length="1050" mass="111971">MPKPGVNERKASGKSTSGPNGASTFYNGPTVSATARDMQQKAKVVARDVAKDVKQTTRRVKATARRHPWSIISILTTIPFLLTISLFSTVICPPPSTPSSSISKFFLTPLGLHKEPSTLHQTLCYPANVYHREVLQPYIYPILDDLQSRATAHPFYLNAIEPVAKNAQTTATQLWEGPIRPIVNRISRGARKLYLTYVSPHIPWARAKWYTLTSPYTSRASKLYRTHAEPHVKTASKYARSAADSSVNTYNFIAGHPLTGHAGRYANQAYHFSRQKSVQGYTWARPHAIRAGKEGQRIAKEIIFPKLKEGYMWADAQLSRGRAIVRAYIVKQYNTHLDPVLGPHIKRMQVILDPYISAFDKQVFIPYIKPLVEKIIPAPLLAEAPPRSFWTLISEILPSPEGGRAAQRRGSMDSAYDKAAQQKQKAAEGVASAMSKINKATQSIKSAASSATPSAKVFDRAEMDRVRDALKKRVDERGAQGLKDTRQKLLDHHRSILSDSQKLPLLANNAREEISRDIDYILAGLDKLYTQSTSLTKEQVEASSKKSEDRLAKKVTTAKERGEKMKIKWNDEGKSFVKEAMDSLNALFGKEWEDLKLKMSGIADLSPKDWTKFDALKKSGEEWESKYLALQRGETKDKALSAKDANINTAIAELSTELDDRLAGFKERLSTLKRTAADRIEARQAVAAESAAGSPATPSSASKSQTSSESRVSILPIEQETMDVVVDSAIIGKGRQQVVDALSAAEAAASKASATASSAVSDQSGTIGSVVSQAQASASSISDAASSVVHDATRSVVSAVGGTPSPEGASEHLESIGNAVKQGHASVVSGASDKVESAIASVKEAVGNSDSTQSIKGRAEDVVSSASVSASSLASEAFDTGSSITSIASETLVSIQSEASASASSLSAKAKSIVPERPSISSSGIEVISSASSFLSSASSVGSQSLASASSIGSKSVASGVSKGSESASSLISQVSSGVHSVTREAARAAGATPFPENAGEYVEAATDAVKSVIGDASRSVESGASAVKEGVHQGTEHAKQVVASARDEL</sequence>
<accession>A0A1Y1UJR0</accession>
<dbReference type="PANTHER" id="PTHR33416">
    <property type="entry name" value="NUCLEAR PORE COMPLEX PROTEIN NUP1"/>
    <property type="match status" value="1"/>
</dbReference>
<reference evidence="3 4" key="1">
    <citation type="submission" date="2017-03" db="EMBL/GenBank/DDBJ databases">
        <title>Widespread Adenine N6-methylation of Active Genes in Fungi.</title>
        <authorList>
            <consortium name="DOE Joint Genome Institute"/>
            <person name="Mondo S.J."/>
            <person name="Dannebaum R.O."/>
            <person name="Kuo R.C."/>
            <person name="Louie K.B."/>
            <person name="Bewick A.J."/>
            <person name="Labutti K."/>
            <person name="Haridas S."/>
            <person name="Kuo A."/>
            <person name="Salamov A."/>
            <person name="Ahrendt S.R."/>
            <person name="Lau R."/>
            <person name="Bowen B.P."/>
            <person name="Lipzen A."/>
            <person name="Sullivan W."/>
            <person name="Andreopoulos W.B."/>
            <person name="Clum A."/>
            <person name="Lindquist E."/>
            <person name="Daum C."/>
            <person name="Northen T.R."/>
            <person name="Ramamoorthy G."/>
            <person name="Schmitz R.J."/>
            <person name="Gryganskyi A."/>
            <person name="Culley D."/>
            <person name="Magnuson J."/>
            <person name="James T.Y."/>
            <person name="O'Malley M.A."/>
            <person name="Stajich J.E."/>
            <person name="Spatafora J.W."/>
            <person name="Visel A."/>
            <person name="Grigoriev I.V."/>
        </authorList>
    </citation>
    <scope>NUCLEOTIDE SEQUENCE [LARGE SCALE GENOMIC DNA]</scope>
    <source>
        <strain evidence="3 4">NRRL Y-17943</strain>
    </source>
</reference>
<feature type="transmembrane region" description="Helical" evidence="2">
    <location>
        <begin position="69"/>
        <end position="91"/>
    </location>
</feature>
<evidence type="ECO:0000256" key="1">
    <source>
        <dbReference type="SAM" id="MobiDB-lite"/>
    </source>
</evidence>
<feature type="region of interest" description="Disordered" evidence="1">
    <location>
        <begin position="686"/>
        <end position="714"/>
    </location>
</feature>
<keyword evidence="2" id="KW-0472">Membrane</keyword>
<feature type="compositionally biased region" description="Polar residues" evidence="1">
    <location>
        <begin position="13"/>
        <end position="29"/>
    </location>
</feature>
<dbReference type="RefSeq" id="XP_021872144.1">
    <property type="nucleotide sequence ID" value="XM_022018016.1"/>
</dbReference>
<feature type="compositionally biased region" description="Basic and acidic residues" evidence="1">
    <location>
        <begin position="1"/>
        <end position="11"/>
    </location>
</feature>
<dbReference type="OrthoDB" id="3260408at2759"/>